<reference evidence="3" key="1">
    <citation type="journal article" date="2019" name="Int. J. Syst. Evol. Microbiol.">
        <title>The Global Catalogue of Microorganisms (GCM) 10K type strain sequencing project: providing services to taxonomists for standard genome sequencing and annotation.</title>
        <authorList>
            <consortium name="The Broad Institute Genomics Platform"/>
            <consortium name="The Broad Institute Genome Sequencing Center for Infectious Disease"/>
            <person name="Wu L."/>
            <person name="Ma J."/>
        </authorList>
    </citation>
    <scope>NUCLEOTIDE SEQUENCE [LARGE SCALE GENOMIC DNA]</scope>
    <source>
        <strain evidence="3">CGMCC 1.12376</strain>
    </source>
</reference>
<dbReference type="Gene3D" id="1.10.1780.10">
    <property type="entry name" value="Clp, N-terminal domain"/>
    <property type="match status" value="1"/>
</dbReference>
<dbReference type="InterPro" id="IPR036628">
    <property type="entry name" value="Clp_N_dom_sf"/>
</dbReference>
<dbReference type="SUPFAM" id="SSF55729">
    <property type="entry name" value="Acyl-CoA N-acyltransferases (Nat)"/>
    <property type="match status" value="1"/>
</dbReference>
<proteinExistence type="predicted"/>
<feature type="domain" description="N-acetyltransferase" evidence="1">
    <location>
        <begin position="160"/>
        <end position="285"/>
    </location>
</feature>
<keyword evidence="3" id="KW-1185">Reference proteome</keyword>
<dbReference type="InterPro" id="IPR016181">
    <property type="entry name" value="Acyl_CoA_acyltransferase"/>
</dbReference>
<protein>
    <submittedName>
        <fullName evidence="2">GNAT family N-acetyltransferase</fullName>
    </submittedName>
</protein>
<name>A0ABW4HNZ1_9BACI</name>
<dbReference type="Proteomes" id="UP001597221">
    <property type="component" value="Unassembled WGS sequence"/>
</dbReference>
<sequence length="285" mass="32594">MSYTERSIALIRFAEMEAEKTTGIVYPIHLLLGLLKIRTETVAELYINYPNLPDILYDEVKKTKFDKGESGISYQPFSIPISETTKLVMEKAKERMNHYGQVYLNEGYIIEAICKVDECLTKAMLRRVDIDQILHSVAYPRDMIVSLRDYSLPAISVSKIILKKAKRSDAVELKSFVKGEFGEGWLTAIENGLSQDNIPIYLAWEDEQIMGFACYDVVRKKKGLFGPMGISLLNRIQGIGYALLHYSLYEMKAKGYEYAVIGEAGPLEFYEKLVMQSLYRKSLKF</sequence>
<evidence type="ECO:0000313" key="3">
    <source>
        <dbReference type="Proteomes" id="UP001597221"/>
    </source>
</evidence>
<dbReference type="SUPFAM" id="SSF81923">
    <property type="entry name" value="Double Clp-N motif"/>
    <property type="match status" value="1"/>
</dbReference>
<accession>A0ABW4HNZ1</accession>
<dbReference type="PROSITE" id="PS51186">
    <property type="entry name" value="GNAT"/>
    <property type="match status" value="1"/>
</dbReference>
<evidence type="ECO:0000259" key="1">
    <source>
        <dbReference type="PROSITE" id="PS51186"/>
    </source>
</evidence>
<comment type="caution">
    <text evidence="2">The sequence shown here is derived from an EMBL/GenBank/DDBJ whole genome shotgun (WGS) entry which is preliminary data.</text>
</comment>
<dbReference type="InterPro" id="IPR000182">
    <property type="entry name" value="GNAT_dom"/>
</dbReference>
<organism evidence="2 3">
    <name type="scientific">Oceanobacillus luteolus</name>
    <dbReference type="NCBI Taxonomy" id="1274358"/>
    <lineage>
        <taxon>Bacteria</taxon>
        <taxon>Bacillati</taxon>
        <taxon>Bacillota</taxon>
        <taxon>Bacilli</taxon>
        <taxon>Bacillales</taxon>
        <taxon>Bacillaceae</taxon>
        <taxon>Oceanobacillus</taxon>
    </lineage>
</organism>
<evidence type="ECO:0000313" key="2">
    <source>
        <dbReference type="EMBL" id="MFD1607041.1"/>
    </source>
</evidence>
<dbReference type="EMBL" id="JBHUDE010000018">
    <property type="protein sequence ID" value="MFD1607041.1"/>
    <property type="molecule type" value="Genomic_DNA"/>
</dbReference>
<gene>
    <name evidence="2" type="ORF">ACFSBH_05175</name>
</gene>
<dbReference type="Gene3D" id="3.40.630.30">
    <property type="match status" value="1"/>
</dbReference>